<dbReference type="Proteomes" id="UP000594480">
    <property type="component" value="Chromosome"/>
</dbReference>
<dbReference type="PANTHER" id="PTHR47505:SF1">
    <property type="entry name" value="DNA UTILIZATION PROTEIN YHGH"/>
    <property type="match status" value="1"/>
</dbReference>
<dbReference type="EMBL" id="CP064760">
    <property type="protein sequence ID" value="QPE05230.1"/>
    <property type="molecule type" value="Genomic_DNA"/>
</dbReference>
<dbReference type="InterPro" id="IPR029057">
    <property type="entry name" value="PRTase-like"/>
</dbReference>
<feature type="compositionally biased region" description="Basic residues" evidence="2">
    <location>
        <begin position="10"/>
        <end position="21"/>
    </location>
</feature>
<evidence type="ECO:0000256" key="1">
    <source>
        <dbReference type="ARBA" id="ARBA00008007"/>
    </source>
</evidence>
<dbReference type="SUPFAM" id="SSF53271">
    <property type="entry name" value="PRTase-like"/>
    <property type="match status" value="1"/>
</dbReference>
<dbReference type="InterPro" id="IPR051910">
    <property type="entry name" value="ComF/GntX_DNA_util-trans"/>
</dbReference>
<evidence type="ECO:0000256" key="2">
    <source>
        <dbReference type="SAM" id="MobiDB-lite"/>
    </source>
</evidence>
<name>A0A7S8MZ52_9MICO</name>
<evidence type="ECO:0000313" key="5">
    <source>
        <dbReference type="Proteomes" id="UP000594480"/>
    </source>
</evidence>
<dbReference type="Pfam" id="PF00156">
    <property type="entry name" value="Pribosyltran"/>
    <property type="match status" value="1"/>
</dbReference>
<accession>A0A7S8MZ52</accession>
<feature type="region of interest" description="Disordered" evidence="2">
    <location>
        <begin position="1"/>
        <end position="34"/>
    </location>
</feature>
<evidence type="ECO:0000259" key="3">
    <source>
        <dbReference type="Pfam" id="PF00156"/>
    </source>
</evidence>
<evidence type="ECO:0000313" key="4">
    <source>
        <dbReference type="EMBL" id="QPE05230.1"/>
    </source>
</evidence>
<dbReference type="KEGG" id="msf:IT882_03880"/>
<proteinExistence type="inferred from homology"/>
<gene>
    <name evidence="4" type="ORF">IT882_03880</name>
</gene>
<dbReference type="InterPro" id="IPR000836">
    <property type="entry name" value="PRTase_dom"/>
</dbReference>
<protein>
    <submittedName>
        <fullName evidence="4">ComF family protein</fullName>
    </submittedName>
</protein>
<dbReference type="CDD" id="cd06223">
    <property type="entry name" value="PRTases_typeI"/>
    <property type="match status" value="1"/>
</dbReference>
<feature type="domain" description="Phosphoribosyltransferase" evidence="3">
    <location>
        <begin position="213"/>
        <end position="258"/>
    </location>
</feature>
<dbReference type="Gene3D" id="3.40.50.2020">
    <property type="match status" value="1"/>
</dbReference>
<keyword evidence="5" id="KW-1185">Reference proteome</keyword>
<sequence length="266" mass="27937">MDGAPPQRVQGRRRPRTRRSGTRGSPARVHGGAVTSSRSAVAAAWARDAAAQAVSWLIPVDCAGCGRADISLCEECELALRRSAVRHRMVGELDVFSALDYAGPVVGVMRSLKSDGRTGLARPLGAALRATLERAEVLPGGMWTGGATLSLVPVAIPSSPAAFARRGYRVVELIARRAGLRCLPVLRSVGAAIDQRALGRAARERNTEGMFAVLSVPRQPVVLIDDVITTGATLRAAADALRAEGATVLGAVTVASTPLRWTPNPR</sequence>
<feature type="compositionally biased region" description="Low complexity" evidence="2">
    <location>
        <begin position="22"/>
        <end position="34"/>
    </location>
</feature>
<dbReference type="PANTHER" id="PTHR47505">
    <property type="entry name" value="DNA UTILIZATION PROTEIN YHGH"/>
    <property type="match status" value="1"/>
</dbReference>
<organism evidence="4 5">
    <name type="scientific">Microbacterium schleiferi</name>
    <dbReference type="NCBI Taxonomy" id="69362"/>
    <lineage>
        <taxon>Bacteria</taxon>
        <taxon>Bacillati</taxon>
        <taxon>Actinomycetota</taxon>
        <taxon>Actinomycetes</taxon>
        <taxon>Micrococcales</taxon>
        <taxon>Microbacteriaceae</taxon>
        <taxon>Microbacterium</taxon>
    </lineage>
</organism>
<comment type="similarity">
    <text evidence="1">Belongs to the ComF/GntX family.</text>
</comment>
<reference evidence="4 5" key="1">
    <citation type="submission" date="2020-11" db="EMBL/GenBank/DDBJ databases">
        <title>Amino acid is mineralized and recycled by bacteria in oceanic microbiome.</title>
        <authorList>
            <person name="Zheng L.Y."/>
        </authorList>
    </citation>
    <scope>NUCLEOTIDE SEQUENCE [LARGE SCALE GENOMIC DNA]</scope>
    <source>
        <strain evidence="4 5">A32-1</strain>
    </source>
</reference>
<dbReference type="AlphaFoldDB" id="A0A7S8MZ52"/>